<comment type="caution">
    <text evidence="1">The sequence shown here is derived from an EMBL/GenBank/DDBJ whole genome shotgun (WGS) entry which is preliminary data.</text>
</comment>
<dbReference type="AlphaFoldDB" id="A0AA38IS83"/>
<accession>A0AA38IS83</accession>
<gene>
    <name evidence="1" type="ORF">Zmor_005548</name>
</gene>
<evidence type="ECO:0000313" key="1">
    <source>
        <dbReference type="EMBL" id="KAJ3661135.1"/>
    </source>
</evidence>
<proteinExistence type="predicted"/>
<dbReference type="EMBL" id="JALNTZ010000002">
    <property type="protein sequence ID" value="KAJ3661135.1"/>
    <property type="molecule type" value="Genomic_DNA"/>
</dbReference>
<keyword evidence="2" id="KW-1185">Reference proteome</keyword>
<sequence>MNGAKMSAHRCLRNVHTSLKNRRKNADRRRIVLYVIKGPSAQKRLSQMWFGLVSLKEIYNVSRARAFKHHRQEEFVRFKTPTKVFFLGDVRRLRASWKT</sequence>
<name>A0AA38IS83_9CUCU</name>
<dbReference type="Proteomes" id="UP001168821">
    <property type="component" value="Unassembled WGS sequence"/>
</dbReference>
<protein>
    <submittedName>
        <fullName evidence="1">Uncharacterized protein</fullName>
    </submittedName>
</protein>
<evidence type="ECO:0000313" key="2">
    <source>
        <dbReference type="Proteomes" id="UP001168821"/>
    </source>
</evidence>
<organism evidence="1 2">
    <name type="scientific">Zophobas morio</name>
    <dbReference type="NCBI Taxonomy" id="2755281"/>
    <lineage>
        <taxon>Eukaryota</taxon>
        <taxon>Metazoa</taxon>
        <taxon>Ecdysozoa</taxon>
        <taxon>Arthropoda</taxon>
        <taxon>Hexapoda</taxon>
        <taxon>Insecta</taxon>
        <taxon>Pterygota</taxon>
        <taxon>Neoptera</taxon>
        <taxon>Endopterygota</taxon>
        <taxon>Coleoptera</taxon>
        <taxon>Polyphaga</taxon>
        <taxon>Cucujiformia</taxon>
        <taxon>Tenebrionidae</taxon>
        <taxon>Zophobas</taxon>
    </lineage>
</organism>
<reference evidence="1" key="1">
    <citation type="journal article" date="2023" name="G3 (Bethesda)">
        <title>Whole genome assemblies of Zophobas morio and Tenebrio molitor.</title>
        <authorList>
            <person name="Kaur S."/>
            <person name="Stinson S.A."/>
            <person name="diCenzo G.C."/>
        </authorList>
    </citation>
    <scope>NUCLEOTIDE SEQUENCE</scope>
    <source>
        <strain evidence="1">QUZm001</strain>
    </source>
</reference>